<evidence type="ECO:0000313" key="2">
    <source>
        <dbReference type="Proteomes" id="UP000298631"/>
    </source>
</evidence>
<sequence length="80" mass="8804">MKLSFLTDGQPQTVVTDTITIHLNDGRILEIEEAPAGHFSNGIMLQVPVDPTNDCHESLLLHPGATNLVVIEVREDKSRD</sequence>
<accession>A0A4P8EEM3</accession>
<evidence type="ECO:0000313" key="1">
    <source>
        <dbReference type="EMBL" id="QCO55490.1"/>
    </source>
</evidence>
<dbReference type="KEGG" id="pseb:EOK75_06810"/>
<gene>
    <name evidence="1" type="ORF">EOK75_06810</name>
</gene>
<proteinExistence type="predicted"/>
<dbReference type="RefSeq" id="WP_137193160.1">
    <property type="nucleotide sequence ID" value="NZ_CP039964.1"/>
</dbReference>
<dbReference type="EMBL" id="CP039964">
    <property type="protein sequence ID" value="QCO55490.1"/>
    <property type="molecule type" value="Genomic_DNA"/>
</dbReference>
<keyword evidence="2" id="KW-1185">Reference proteome</keyword>
<dbReference type="AlphaFoldDB" id="A0A4P8EEM3"/>
<name>A0A4P8EEM3_9RHOB</name>
<protein>
    <submittedName>
        <fullName evidence="1">Uncharacterized protein</fullName>
    </submittedName>
</protein>
<organism evidence="1 2">
    <name type="scientific">Pseudorhodobacter turbinis</name>
    <dbReference type="NCBI Taxonomy" id="2500533"/>
    <lineage>
        <taxon>Bacteria</taxon>
        <taxon>Pseudomonadati</taxon>
        <taxon>Pseudomonadota</taxon>
        <taxon>Alphaproteobacteria</taxon>
        <taxon>Rhodobacterales</taxon>
        <taxon>Paracoccaceae</taxon>
        <taxon>Pseudorhodobacter</taxon>
    </lineage>
</organism>
<reference evidence="1 2" key="1">
    <citation type="submission" date="2019-05" db="EMBL/GenBank/DDBJ databases">
        <title>Pseudorhodobacter turbinis sp. nov., isolated from the gut of the Korean turban shell.</title>
        <authorList>
            <person name="Jeong Y.-S."/>
            <person name="Kang W.-R."/>
            <person name="Bae J.-W."/>
        </authorList>
    </citation>
    <scope>NUCLEOTIDE SEQUENCE [LARGE SCALE GENOMIC DNA]</scope>
    <source>
        <strain evidence="1 2">S12M18</strain>
    </source>
</reference>
<dbReference type="Proteomes" id="UP000298631">
    <property type="component" value="Chromosome"/>
</dbReference>